<name>A0A920C5V5_9BACI</name>
<dbReference type="Pfam" id="PF26344">
    <property type="entry name" value="YuzC"/>
    <property type="match status" value="1"/>
</dbReference>
<gene>
    <name evidence="1" type="primary">yuzC</name>
    <name evidence="1" type="ORF">J43TS3_05590</name>
</gene>
<accession>A0A920C5V5</accession>
<dbReference type="Proteomes" id="UP000676917">
    <property type="component" value="Unassembled WGS sequence"/>
</dbReference>
<evidence type="ECO:0000313" key="2">
    <source>
        <dbReference type="Proteomes" id="UP000676917"/>
    </source>
</evidence>
<evidence type="ECO:0008006" key="3">
    <source>
        <dbReference type="Google" id="ProtNLM"/>
    </source>
</evidence>
<dbReference type="AlphaFoldDB" id="A0A920C5V5"/>
<keyword evidence="2" id="KW-1185">Reference proteome</keyword>
<evidence type="ECO:0000313" key="1">
    <source>
        <dbReference type="EMBL" id="GIO25948.1"/>
    </source>
</evidence>
<comment type="caution">
    <text evidence="1">The sequence shown here is derived from an EMBL/GenBank/DDBJ whole genome shotgun (WGS) entry which is preliminary data.</text>
</comment>
<proteinExistence type="predicted"/>
<sequence>MYYYPVYVYPAYLHQHNMNRQFPKVDAGLLHASANETRKLMKEVSIVLDRFATSKEFDNQVMAAAQASNMAEVKRLIKSIGITSDVDVEFNPDGLRMVFTSKVANTECCKLTVALRWR</sequence>
<protein>
    <recommendedName>
        <fullName evidence="3">Inner spore coat protein</fullName>
    </recommendedName>
</protein>
<organism evidence="1 2">
    <name type="scientific">Ornithinibacillus bavariensis</name>
    <dbReference type="NCBI Taxonomy" id="545502"/>
    <lineage>
        <taxon>Bacteria</taxon>
        <taxon>Bacillati</taxon>
        <taxon>Bacillota</taxon>
        <taxon>Bacilli</taxon>
        <taxon>Bacillales</taxon>
        <taxon>Bacillaceae</taxon>
        <taxon>Ornithinibacillus</taxon>
    </lineage>
</organism>
<dbReference type="RefSeq" id="WP_212919448.1">
    <property type="nucleotide sequence ID" value="NZ_BORP01000001.1"/>
</dbReference>
<dbReference type="EMBL" id="BORP01000001">
    <property type="protein sequence ID" value="GIO25948.1"/>
    <property type="molecule type" value="Genomic_DNA"/>
</dbReference>
<reference evidence="1" key="1">
    <citation type="submission" date="2021-03" db="EMBL/GenBank/DDBJ databases">
        <title>Antimicrobial resistance genes in bacteria isolated from Japanese honey, and their potential for conferring macrolide and lincosamide resistance in the American foulbrood pathogen Paenibacillus larvae.</title>
        <authorList>
            <person name="Okamoto M."/>
            <person name="Kumagai M."/>
            <person name="Kanamori H."/>
            <person name="Takamatsu D."/>
        </authorList>
    </citation>
    <scope>NUCLEOTIDE SEQUENCE</scope>
    <source>
        <strain evidence="1">J43TS3</strain>
    </source>
</reference>
<dbReference type="InterPro" id="IPR058870">
    <property type="entry name" value="YuzC"/>
</dbReference>